<proteinExistence type="predicted"/>
<dbReference type="Proteomes" id="UP000887574">
    <property type="component" value="Unplaced"/>
</dbReference>
<keyword evidence="1" id="KW-1185">Reference proteome</keyword>
<evidence type="ECO:0000313" key="2">
    <source>
        <dbReference type="WBParaSite" id="jg11905"/>
    </source>
</evidence>
<organism evidence="1 2">
    <name type="scientific">Ditylenchus dipsaci</name>
    <dbReference type="NCBI Taxonomy" id="166011"/>
    <lineage>
        <taxon>Eukaryota</taxon>
        <taxon>Metazoa</taxon>
        <taxon>Ecdysozoa</taxon>
        <taxon>Nematoda</taxon>
        <taxon>Chromadorea</taxon>
        <taxon>Rhabditida</taxon>
        <taxon>Tylenchina</taxon>
        <taxon>Tylenchomorpha</taxon>
        <taxon>Sphaerularioidea</taxon>
        <taxon>Anguinidae</taxon>
        <taxon>Anguininae</taxon>
        <taxon>Ditylenchus</taxon>
    </lineage>
</organism>
<evidence type="ECO:0000313" key="1">
    <source>
        <dbReference type="Proteomes" id="UP000887574"/>
    </source>
</evidence>
<sequence>MISRLREKLRKEIKHSLACVVVDFGSYNCCVGPLLLPAMTSFIKAQVKQAAKRITSLLARDNSFTWTQLILIAAENQQLRFENQLEKLEKAQVDYASAVIKSTAAKRAAENTDFEKLQEELQGISKIVIRDLSQQLVNLKNCRSFKDCQKFLQNLDRIVLLLKNNKQNVEFSAVWLSSEQKLIDHQQNFCFKRNRPAPFISGATPADSSVALFMCSEVNVYDPDTPDKVVKAVIAFDTMSSKSLAADQVCDDAGIEDGQPDSSRIWGMNDRSREPTAYNSKKLEMMIKAKGGPIKITPTEMKDCLPTETRIVFLTKADIQDLGKPFTSATRTQRKYPQRDMFLVQVS</sequence>
<accession>A0A915CSY8</accession>
<dbReference type="AlphaFoldDB" id="A0A915CSY8"/>
<reference evidence="2" key="1">
    <citation type="submission" date="2022-11" db="UniProtKB">
        <authorList>
            <consortium name="WormBaseParasite"/>
        </authorList>
    </citation>
    <scope>IDENTIFICATION</scope>
</reference>
<protein>
    <submittedName>
        <fullName evidence="2">Uncharacterized protein</fullName>
    </submittedName>
</protein>
<dbReference type="WBParaSite" id="jg11905">
    <property type="protein sequence ID" value="jg11905"/>
    <property type="gene ID" value="jg11905"/>
</dbReference>
<name>A0A915CSY8_9BILA</name>